<dbReference type="Proteomes" id="UP000192678">
    <property type="component" value="Unassembled WGS sequence"/>
</dbReference>
<organism evidence="3 4">
    <name type="scientific">Pedobacter nyackensis</name>
    <dbReference type="NCBI Taxonomy" id="475255"/>
    <lineage>
        <taxon>Bacteria</taxon>
        <taxon>Pseudomonadati</taxon>
        <taxon>Bacteroidota</taxon>
        <taxon>Sphingobacteriia</taxon>
        <taxon>Sphingobacteriales</taxon>
        <taxon>Sphingobacteriaceae</taxon>
        <taxon>Pedobacter</taxon>
    </lineage>
</organism>
<dbReference type="SUPFAM" id="SSF56601">
    <property type="entry name" value="beta-lactamase/transpeptidase-like"/>
    <property type="match status" value="1"/>
</dbReference>
<sequence length="442" mass="48793">MRITFTLLLFLFILRAPAQDINTAKLDSFFNALGDHNKSMGSFAVAKNGKLVYQRSLGYKSLRPDTIRASSATQYRIGSITKVFTATMIFQLIDEGKLSLDTKLSKYFPRMPNAEKITVLDLLSHTSGLMDYVNDVTNKGWITNPHPKAELLDTIAKRNAHFDPGTKQQYSNSGYLLMAYILEEITGKPYSRLLEVRVLKKIGLKNTSSGIPNNSGKTEARPYAMISNWTDRKDIYFPNVIGVGDILSTPADLLTFMNALSSGKLVSPKSYAQMSAFKDQNQFAMGLLRVPFYDQTGLGHNGGTYGSYSVLYSFKESGISIASCINGLNYPLNDISVALLSISNGKSFQIPSFKEVVLKKEELDSYLGIYASTTMPIKITFTKNGTSLVAQATGQAAFPLEAVAKDKFKFDGAGIVIEFNAEKQEMALKQGGQMTLFTKEKK</sequence>
<keyword evidence="1" id="KW-0732">Signal</keyword>
<accession>A0A1W2AL51</accession>
<name>A0A1W2AL51_9SPHI</name>
<keyword evidence="4" id="KW-1185">Reference proteome</keyword>
<reference evidence="3 4" key="1">
    <citation type="submission" date="2017-04" db="EMBL/GenBank/DDBJ databases">
        <authorList>
            <person name="Afonso C.L."/>
            <person name="Miller P.J."/>
            <person name="Scott M.A."/>
            <person name="Spackman E."/>
            <person name="Goraichik I."/>
            <person name="Dimitrov K.M."/>
            <person name="Suarez D.L."/>
            <person name="Swayne D.E."/>
        </authorList>
    </citation>
    <scope>NUCLEOTIDE SEQUENCE [LARGE SCALE GENOMIC DNA]</scope>
    <source>
        <strain evidence="3 4">DSM 19625</strain>
    </source>
</reference>
<dbReference type="PANTHER" id="PTHR46825">
    <property type="entry name" value="D-ALANYL-D-ALANINE-CARBOXYPEPTIDASE/ENDOPEPTIDASE AMPH"/>
    <property type="match status" value="1"/>
</dbReference>
<dbReference type="PANTHER" id="PTHR46825:SF9">
    <property type="entry name" value="BETA-LACTAMASE-RELATED DOMAIN-CONTAINING PROTEIN"/>
    <property type="match status" value="1"/>
</dbReference>
<evidence type="ECO:0000313" key="4">
    <source>
        <dbReference type="Proteomes" id="UP000192678"/>
    </source>
</evidence>
<dbReference type="EMBL" id="FWYB01000001">
    <property type="protein sequence ID" value="SMC61416.1"/>
    <property type="molecule type" value="Genomic_DNA"/>
</dbReference>
<evidence type="ECO:0000259" key="2">
    <source>
        <dbReference type="Pfam" id="PF00144"/>
    </source>
</evidence>
<dbReference type="InterPro" id="IPR012338">
    <property type="entry name" value="Beta-lactam/transpept-like"/>
</dbReference>
<proteinExistence type="predicted"/>
<dbReference type="RefSeq" id="WP_084287274.1">
    <property type="nucleotide sequence ID" value="NZ_FWYB01000001.1"/>
</dbReference>
<evidence type="ECO:0000256" key="1">
    <source>
        <dbReference type="SAM" id="SignalP"/>
    </source>
</evidence>
<protein>
    <submittedName>
        <fullName evidence="3">CubicO group peptidase, beta-lactamase class C family</fullName>
    </submittedName>
</protein>
<gene>
    <name evidence="3" type="ORF">SAMN04488101_101723</name>
</gene>
<dbReference type="InterPro" id="IPR050491">
    <property type="entry name" value="AmpC-like"/>
</dbReference>
<dbReference type="OrthoDB" id="9793489at2"/>
<feature type="signal peptide" evidence="1">
    <location>
        <begin position="1"/>
        <end position="18"/>
    </location>
</feature>
<dbReference type="AlphaFoldDB" id="A0A1W2AL51"/>
<dbReference type="InterPro" id="IPR001466">
    <property type="entry name" value="Beta-lactam-related"/>
</dbReference>
<dbReference type="Pfam" id="PF00144">
    <property type="entry name" value="Beta-lactamase"/>
    <property type="match status" value="1"/>
</dbReference>
<dbReference type="Gene3D" id="3.40.710.10">
    <property type="entry name" value="DD-peptidase/beta-lactamase superfamily"/>
    <property type="match status" value="1"/>
</dbReference>
<feature type="chain" id="PRO_5012980989" evidence="1">
    <location>
        <begin position="19"/>
        <end position="442"/>
    </location>
</feature>
<feature type="domain" description="Beta-lactamase-related" evidence="2">
    <location>
        <begin position="38"/>
        <end position="315"/>
    </location>
</feature>
<evidence type="ECO:0000313" key="3">
    <source>
        <dbReference type="EMBL" id="SMC61416.1"/>
    </source>
</evidence>
<dbReference type="STRING" id="475255.SAMN04488101_101723"/>